<evidence type="ECO:0000256" key="1">
    <source>
        <dbReference type="SAM" id="Phobius"/>
    </source>
</evidence>
<keyword evidence="1" id="KW-1133">Transmembrane helix</keyword>
<feature type="transmembrane region" description="Helical" evidence="1">
    <location>
        <begin position="339"/>
        <end position="359"/>
    </location>
</feature>
<protein>
    <submittedName>
        <fullName evidence="3">DUF6377 domain-containing protein</fullName>
    </submittedName>
</protein>
<dbReference type="InterPro" id="IPR045957">
    <property type="entry name" value="DUF6377"/>
</dbReference>
<comment type="caution">
    <text evidence="3">The sequence shown here is derived from an EMBL/GenBank/DDBJ whole genome shotgun (WGS) entry which is preliminary data.</text>
</comment>
<keyword evidence="4" id="KW-1185">Reference proteome</keyword>
<dbReference type="InterPro" id="IPR011990">
    <property type="entry name" value="TPR-like_helical_dom_sf"/>
</dbReference>
<dbReference type="SUPFAM" id="SSF48452">
    <property type="entry name" value="TPR-like"/>
    <property type="match status" value="1"/>
</dbReference>
<dbReference type="Proteomes" id="UP001565200">
    <property type="component" value="Unassembled WGS sequence"/>
</dbReference>
<feature type="domain" description="DUF6377" evidence="2">
    <location>
        <begin position="268"/>
        <end position="494"/>
    </location>
</feature>
<dbReference type="Pfam" id="PF19904">
    <property type="entry name" value="DUF6377"/>
    <property type="match status" value="1"/>
</dbReference>
<reference evidence="3 4" key="1">
    <citation type="submission" date="2024-03" db="EMBL/GenBank/DDBJ databases">
        <title>Mouse gut bacterial collection (mGBC) of GemPharmatech.</title>
        <authorList>
            <person name="He Y."/>
            <person name="Dong L."/>
            <person name="Wu D."/>
            <person name="Gao X."/>
            <person name="Lin Z."/>
        </authorList>
    </citation>
    <scope>NUCLEOTIDE SEQUENCE [LARGE SCALE GENOMIC DNA]</scope>
    <source>
        <strain evidence="3 4">54-13</strain>
    </source>
</reference>
<evidence type="ECO:0000313" key="4">
    <source>
        <dbReference type="Proteomes" id="UP001565200"/>
    </source>
</evidence>
<proteinExistence type="predicted"/>
<name>A0ABV4D1I9_9BACT</name>
<keyword evidence="1" id="KW-0812">Transmembrane</keyword>
<dbReference type="RefSeq" id="WP_369863738.1">
    <property type="nucleotide sequence ID" value="NZ_JBCLPP010000037.1"/>
</dbReference>
<dbReference type="EMBL" id="JBCLPP010000037">
    <property type="protein sequence ID" value="MEY8246219.1"/>
    <property type="molecule type" value="Genomic_DNA"/>
</dbReference>
<accession>A0ABV4D1I9</accession>
<organism evidence="3 4">
    <name type="scientific">Heminiphilus faecis</name>
    <dbReference type="NCBI Taxonomy" id="2601703"/>
    <lineage>
        <taxon>Bacteria</taxon>
        <taxon>Pseudomonadati</taxon>
        <taxon>Bacteroidota</taxon>
        <taxon>Bacteroidia</taxon>
        <taxon>Bacteroidales</taxon>
        <taxon>Muribaculaceae</taxon>
        <taxon>Heminiphilus</taxon>
    </lineage>
</organism>
<gene>
    <name evidence="3" type="ORF">AAK873_11430</name>
</gene>
<evidence type="ECO:0000259" key="2">
    <source>
        <dbReference type="Pfam" id="PF19904"/>
    </source>
</evidence>
<sequence length="532" mass="60558">MQKIIGLLLIPVMALAIVSPAAWGNVKIDARTASVILDTLDVEMSRRGVYLSRREACIDSLTSIVGSCRDRVDPMTLSYIMELGDLYSGYLTDSALVNYSRGEALALDFGDRDMAMKFKLKRIAGLPLVGLGTKAVNEYEEIPVDSLEPALRMAALEAGRQLYSYQSSFFINYPDEYKYWLDKSIEQQRILLELLPVTSDRYLLNQGEYFFLTGHPSEAKAVLLELLDRVPHDTNVAARASSILGRIAESRGNADEQLYYLARSAVSDIKSATREVVSLQELGMALYDRHEITKAYEYLDVAMHYAVDCNASMRMLQTSEALPVIADAHREVLAENRRWLYIAIGFMALLMVALVVALFKLRAEMRMMKELQHVLAGANHIKEMYMSQFLNLCTIYMNKLNQFCKIAARKISTGHTDELYKMTKSGKFVEEQSQEFYDTFDWAFLHIYPTFVDEVNGLMRSDAQIVLKEGELLNTDLRILAFMRLGVEESTRIAQVLNYSVHTIYAYRNRLKNRAVDRDNFERDVMMIGHIA</sequence>
<dbReference type="Gene3D" id="1.25.40.10">
    <property type="entry name" value="Tetratricopeptide repeat domain"/>
    <property type="match status" value="1"/>
</dbReference>
<keyword evidence="1" id="KW-0472">Membrane</keyword>
<evidence type="ECO:0000313" key="3">
    <source>
        <dbReference type="EMBL" id="MEY8246219.1"/>
    </source>
</evidence>